<gene>
    <name evidence="3" type="ORF">HNR05_000329</name>
</gene>
<dbReference type="EMBL" id="JACCFM010000001">
    <property type="protein sequence ID" value="NYJ18538.1"/>
    <property type="molecule type" value="Genomic_DNA"/>
</dbReference>
<dbReference type="RefSeq" id="WP_179577431.1">
    <property type="nucleotide sequence ID" value="NZ_JACCFM010000001.1"/>
</dbReference>
<comment type="caution">
    <text evidence="3">The sequence shown here is derived from an EMBL/GenBank/DDBJ whole genome shotgun (WGS) entry which is preliminary data.</text>
</comment>
<evidence type="ECO:0000313" key="3">
    <source>
        <dbReference type="EMBL" id="NYJ18538.1"/>
    </source>
</evidence>
<keyword evidence="4" id="KW-1185">Reference proteome</keyword>
<reference evidence="3 4" key="1">
    <citation type="submission" date="2020-07" db="EMBL/GenBank/DDBJ databases">
        <title>Sequencing the genomes of 1000 actinobacteria strains.</title>
        <authorList>
            <person name="Klenk H.-P."/>
        </authorList>
    </citation>
    <scope>NUCLEOTIDE SEQUENCE [LARGE SCALE GENOMIC DNA]</scope>
    <source>
        <strain evidence="3 4">LI1</strain>
    </source>
</reference>
<dbReference type="Proteomes" id="UP000537260">
    <property type="component" value="Unassembled WGS sequence"/>
</dbReference>
<feature type="compositionally biased region" description="Low complexity" evidence="1">
    <location>
        <begin position="321"/>
        <end position="332"/>
    </location>
</feature>
<sequence>MKIFISSVRTGLEAERDALPGLIRALGHEPVRFEDFSAQAVPSREACIKAVESSDAYLLLLGPHYGAVFPETGQSATEDEWVTAQRLGTPRFVLRKSGVDFDARQQAFEATLGDYGSGRFYKMFATVAEVLNAAAGAIHELEQAPGALEFEPLIRMPAIHWLTDGTGSQGFRSSDRPRLEVHIVPIEGSPLSSRILEQVLSGLPARVRSAGLVSMTEALDTAHEAAAIQLDASPPPTGGWNSVTSGSLASVRVLKDGQIAVAFRLPGDSMGTIVDAQDVTTRVASALRLTGQIDMTRAPKVAVGIGLTSRSMTAIGVAGQSNRTSASLSSRSEPVRVEPDESMSRAALDRGADEVAATLVRSLLRNFQSTEH</sequence>
<dbReference type="Pfam" id="PF13271">
    <property type="entry name" value="DUF4062"/>
    <property type="match status" value="1"/>
</dbReference>
<accession>A0A7Z0EBM3</accession>
<evidence type="ECO:0000256" key="1">
    <source>
        <dbReference type="SAM" id="MobiDB-lite"/>
    </source>
</evidence>
<feature type="domain" description="DUF4062" evidence="2">
    <location>
        <begin position="2"/>
        <end position="84"/>
    </location>
</feature>
<feature type="region of interest" description="Disordered" evidence="1">
    <location>
        <begin position="318"/>
        <end position="342"/>
    </location>
</feature>
<evidence type="ECO:0000259" key="2">
    <source>
        <dbReference type="Pfam" id="PF13271"/>
    </source>
</evidence>
<protein>
    <recommendedName>
        <fullName evidence="2">DUF4062 domain-containing protein</fullName>
    </recommendedName>
</protein>
<dbReference type="InterPro" id="IPR025139">
    <property type="entry name" value="DUF4062"/>
</dbReference>
<dbReference type="AlphaFoldDB" id="A0A7Z0EBM3"/>
<feature type="compositionally biased region" description="Basic and acidic residues" evidence="1">
    <location>
        <begin position="333"/>
        <end position="342"/>
    </location>
</feature>
<proteinExistence type="predicted"/>
<evidence type="ECO:0000313" key="4">
    <source>
        <dbReference type="Proteomes" id="UP000537260"/>
    </source>
</evidence>
<name>A0A7Z0EBM3_9MICO</name>
<organism evidence="3 4">
    <name type="scientific">Glaciibacter psychrotolerans</name>
    <dbReference type="NCBI Taxonomy" id="670054"/>
    <lineage>
        <taxon>Bacteria</taxon>
        <taxon>Bacillati</taxon>
        <taxon>Actinomycetota</taxon>
        <taxon>Actinomycetes</taxon>
        <taxon>Micrococcales</taxon>
        <taxon>Microbacteriaceae</taxon>
        <taxon>Glaciibacter</taxon>
    </lineage>
</organism>